<dbReference type="EMBL" id="JAULUE010002056">
    <property type="protein sequence ID" value="KAK5890335.1"/>
    <property type="molecule type" value="Genomic_DNA"/>
</dbReference>
<protein>
    <submittedName>
        <fullName evidence="2">Uncharacterized protein</fullName>
    </submittedName>
</protein>
<proteinExistence type="predicted"/>
<name>A0AAN8BS01_9TELE</name>
<reference evidence="2 3" key="1">
    <citation type="journal article" date="2023" name="Mol. Biol. Evol.">
        <title>Genomics of Secondarily Temperate Adaptation in the Only Non-Antarctic Icefish.</title>
        <authorList>
            <person name="Rivera-Colon A.G."/>
            <person name="Rayamajhi N."/>
            <person name="Minhas B.F."/>
            <person name="Madrigal G."/>
            <person name="Bilyk K.T."/>
            <person name="Yoon V."/>
            <person name="Hune M."/>
            <person name="Gregory S."/>
            <person name="Cheng C.H.C."/>
            <person name="Catchen J.M."/>
        </authorList>
    </citation>
    <scope>NUCLEOTIDE SEQUENCE [LARGE SCALE GENOMIC DNA]</scope>
    <source>
        <strain evidence="2">JC2023a</strain>
    </source>
</reference>
<accession>A0AAN8BS01</accession>
<comment type="caution">
    <text evidence="2">The sequence shown here is derived from an EMBL/GenBank/DDBJ whole genome shotgun (WGS) entry which is preliminary data.</text>
</comment>
<dbReference type="AlphaFoldDB" id="A0AAN8BS01"/>
<gene>
    <name evidence="2" type="ORF">CesoFtcFv8_013861</name>
</gene>
<dbReference type="Proteomes" id="UP001335648">
    <property type="component" value="Unassembled WGS sequence"/>
</dbReference>
<feature type="region of interest" description="Disordered" evidence="1">
    <location>
        <begin position="1"/>
        <end position="38"/>
    </location>
</feature>
<organism evidence="2 3">
    <name type="scientific">Champsocephalus esox</name>
    <name type="common">pike icefish</name>
    <dbReference type="NCBI Taxonomy" id="159716"/>
    <lineage>
        <taxon>Eukaryota</taxon>
        <taxon>Metazoa</taxon>
        <taxon>Chordata</taxon>
        <taxon>Craniata</taxon>
        <taxon>Vertebrata</taxon>
        <taxon>Euteleostomi</taxon>
        <taxon>Actinopterygii</taxon>
        <taxon>Neopterygii</taxon>
        <taxon>Teleostei</taxon>
        <taxon>Neoteleostei</taxon>
        <taxon>Acanthomorphata</taxon>
        <taxon>Eupercaria</taxon>
        <taxon>Perciformes</taxon>
        <taxon>Notothenioidei</taxon>
        <taxon>Channichthyidae</taxon>
        <taxon>Champsocephalus</taxon>
    </lineage>
</organism>
<evidence type="ECO:0000313" key="3">
    <source>
        <dbReference type="Proteomes" id="UP001335648"/>
    </source>
</evidence>
<evidence type="ECO:0000256" key="1">
    <source>
        <dbReference type="SAM" id="MobiDB-lite"/>
    </source>
</evidence>
<evidence type="ECO:0000313" key="2">
    <source>
        <dbReference type="EMBL" id="KAK5890335.1"/>
    </source>
</evidence>
<sequence>MAEPDAEPMGTGHRLGAPETLGISTLDPGHRPPAMPPGRLVTVRVRMLDDTEELFDISLRRRLQKMGVKVAQISLLMLIYPLQQ</sequence>
<keyword evidence="3" id="KW-1185">Reference proteome</keyword>